<dbReference type="GO" id="GO:0055036">
    <property type="term" value="C:virion membrane"/>
    <property type="evidence" value="ECO:0007669"/>
    <property type="project" value="UniProtKB-SubCell"/>
</dbReference>
<evidence type="ECO:0000313" key="12">
    <source>
        <dbReference type="EMBL" id="AJR28278.1"/>
    </source>
</evidence>
<protein>
    <submittedName>
        <fullName evidence="12">Glycoprotein</fullName>
    </submittedName>
</protein>
<keyword evidence="7 9" id="KW-0472">Membrane</keyword>
<reference evidence="12 13" key="1">
    <citation type="journal article" date="2015" name="PLoS Pathog.">
        <title>Evolution of genome size and complexity in the rhabdoviridae.</title>
        <authorList>
            <person name="Walker P.J."/>
            <person name="Firth C."/>
            <person name="Widen S.G."/>
            <person name="Blasdell K.R."/>
            <person name="Guzman H."/>
            <person name="Wood T.G."/>
            <person name="Paradkar P.N."/>
            <person name="Holmes E.C."/>
            <person name="Tesh R.B."/>
            <person name="Vasilakis N."/>
        </authorList>
    </citation>
    <scope>NUCLEOTIDE SEQUENCE [LARGE SCALE GENOMIC DNA]</scope>
    <source>
        <strain evidence="12 13">6235</strain>
    </source>
</reference>
<keyword evidence="6 9" id="KW-1133">Transmembrane helix</keyword>
<dbReference type="KEGG" id="vg:37627374"/>
<evidence type="ECO:0000256" key="4">
    <source>
        <dbReference type="ARBA" id="ARBA00022844"/>
    </source>
</evidence>
<feature type="domain" description="Spike glycoprotein fusion" evidence="10">
    <location>
        <begin position="82"/>
        <end position="180"/>
    </location>
</feature>
<dbReference type="GO" id="GO:0019031">
    <property type="term" value="C:viral envelope"/>
    <property type="evidence" value="ECO:0007669"/>
    <property type="project" value="UniProtKB-KW"/>
</dbReference>
<evidence type="ECO:0000256" key="6">
    <source>
        <dbReference type="ARBA" id="ARBA00022989"/>
    </source>
</evidence>
<keyword evidence="2 9" id="KW-0812">Transmembrane</keyword>
<dbReference type="InterPro" id="IPR001903">
    <property type="entry name" value="Rhabdo_glycop_FD"/>
</dbReference>
<dbReference type="Pfam" id="PF24833">
    <property type="entry name" value="Rhabdo_glycop_CD"/>
    <property type="match status" value="1"/>
</dbReference>
<keyword evidence="8" id="KW-0325">Glycoprotein</keyword>
<dbReference type="SUPFAM" id="SSF161008">
    <property type="entry name" value="Viral glycoprotein ectodomain-like"/>
    <property type="match status" value="1"/>
</dbReference>
<organism evidence="12 13">
    <name type="scientific">Barur virus</name>
    <dbReference type="NCBI Taxonomy" id="380438"/>
    <lineage>
        <taxon>Viruses</taxon>
        <taxon>Riboviria</taxon>
        <taxon>Orthornavirae</taxon>
        <taxon>Negarnaviricota</taxon>
        <taxon>Haploviricotina</taxon>
        <taxon>Monjiviricetes</taxon>
        <taxon>Mononegavirales</taxon>
        <taxon>Rhabdoviridae</taxon>
        <taxon>Alpharhabdovirinae</taxon>
        <taxon>Ledantevirus</taxon>
        <taxon>Ledantevirus barur</taxon>
    </lineage>
</organism>
<dbReference type="OrthoDB" id="21147at10239"/>
<feature type="transmembrane region" description="Helical" evidence="9">
    <location>
        <begin position="493"/>
        <end position="514"/>
    </location>
</feature>
<dbReference type="EMBL" id="KM204983">
    <property type="protein sequence ID" value="AJR28278.1"/>
    <property type="molecule type" value="Viral_cRNA"/>
</dbReference>
<evidence type="ECO:0000256" key="8">
    <source>
        <dbReference type="ARBA" id="ARBA00023180"/>
    </source>
</evidence>
<evidence type="ECO:0000313" key="13">
    <source>
        <dbReference type="Proteomes" id="UP000203325"/>
    </source>
</evidence>
<comment type="subcellular location">
    <subcellularLocation>
        <location evidence="1">Virion membrane</location>
        <topology evidence="1">Single-pass type I membrane protein</topology>
    </subcellularLocation>
</comment>
<proteinExistence type="predicted"/>
<keyword evidence="3" id="KW-0732">Signal</keyword>
<dbReference type="Gene3D" id="2.30.30.640">
    <property type="match status" value="1"/>
</dbReference>
<dbReference type="Pfam" id="PF00974">
    <property type="entry name" value="Rhabdo_glycop_FD"/>
    <property type="match status" value="1"/>
</dbReference>
<evidence type="ECO:0000256" key="3">
    <source>
        <dbReference type="ARBA" id="ARBA00022729"/>
    </source>
</evidence>
<keyword evidence="4" id="KW-0946">Virion</keyword>
<feature type="domain" description="Spike glycoprotein G central" evidence="11">
    <location>
        <begin position="286"/>
        <end position="410"/>
    </location>
</feature>
<sequence>MDFWMLICVLAAVAQARHDYSYEGKTKDIIGLIPNDKKLHWKTTKLDAIRCPEMGLVSNKGEQVVERWIIERPRTTGELKNKGKLCHLAKWVTKCEYTWYFSKTVSRTIQNLEAHEADCKQAIQDYNKGILTPDSFPPEACYWASTNEESVTAFTITPHEVTYDPYEDRYLDPLFVHGSCHTDFCETVYESTVWLTDSPGSQSSCKLVGDEPVEILESYRRNKAGDYKFGFWMRGSHIHHMPVSHLCKKEYCGRLGYVNQQGVWFHVTSVKWSYNETISFRHLIDNCPQSSDLVVLDEEFNDDDLVATMEEMMWDINCLNAVENIQKHRRASLHDLYQISQRHPGPGVAYRLKNGHLESAQASFVALYAPEDHVQTRECLGTILDSKHDRCHSWEDWTHIANSTYHAVNGITEVDGKIVFPEFRVLKRRWDLEYSLKHDLKQINHPVIHDITGKVHENIVHKEIKSHSVNAGDLIGNWVTVAESKIGEFFKGFSHSFVTISVFLITVLAIWIIVRCCQMCQRKKPTKINSAKDDIPMVTTSFG</sequence>
<dbReference type="InterPro" id="IPR055447">
    <property type="entry name" value="Rhabdo_glycop_CD"/>
</dbReference>
<keyword evidence="5" id="KW-0261">Viral envelope protein</keyword>
<keyword evidence="13" id="KW-1185">Reference proteome</keyword>
<dbReference type="RefSeq" id="YP_009362158.1">
    <property type="nucleotide sequence ID" value="NC_034535.1"/>
</dbReference>
<evidence type="ECO:0000256" key="9">
    <source>
        <dbReference type="SAM" id="Phobius"/>
    </source>
</evidence>
<dbReference type="Proteomes" id="UP000203325">
    <property type="component" value="Segment"/>
</dbReference>
<name>A0A0D3R0Y9_9RHAB</name>
<accession>A0A0D3R0Y9</accession>
<dbReference type="GeneID" id="37627374"/>
<evidence type="ECO:0000256" key="1">
    <source>
        <dbReference type="ARBA" id="ARBA00004563"/>
    </source>
</evidence>
<evidence type="ECO:0000259" key="10">
    <source>
        <dbReference type="Pfam" id="PF00974"/>
    </source>
</evidence>
<evidence type="ECO:0000256" key="2">
    <source>
        <dbReference type="ARBA" id="ARBA00022692"/>
    </source>
</evidence>
<evidence type="ECO:0000256" key="7">
    <source>
        <dbReference type="ARBA" id="ARBA00023136"/>
    </source>
</evidence>
<dbReference type="Gene3D" id="2.30.29.130">
    <property type="match status" value="1"/>
</dbReference>
<evidence type="ECO:0000259" key="11">
    <source>
        <dbReference type="Pfam" id="PF24833"/>
    </source>
</evidence>
<evidence type="ECO:0000256" key="5">
    <source>
        <dbReference type="ARBA" id="ARBA00022879"/>
    </source>
</evidence>